<keyword evidence="2" id="KW-1185">Reference proteome</keyword>
<evidence type="ECO:0000313" key="2">
    <source>
        <dbReference type="Proteomes" id="UP000799770"/>
    </source>
</evidence>
<gene>
    <name evidence="1" type="ORF">BDV96DRAFT_605631</name>
</gene>
<evidence type="ECO:0000313" key="1">
    <source>
        <dbReference type="EMBL" id="KAF2108576.1"/>
    </source>
</evidence>
<dbReference type="OrthoDB" id="3770800at2759"/>
<dbReference type="EMBL" id="ML977347">
    <property type="protein sequence ID" value="KAF2108576.1"/>
    <property type="molecule type" value="Genomic_DNA"/>
</dbReference>
<reference evidence="1" key="1">
    <citation type="journal article" date="2020" name="Stud. Mycol.">
        <title>101 Dothideomycetes genomes: a test case for predicting lifestyles and emergence of pathogens.</title>
        <authorList>
            <person name="Haridas S."/>
            <person name="Albert R."/>
            <person name="Binder M."/>
            <person name="Bloem J."/>
            <person name="Labutti K."/>
            <person name="Salamov A."/>
            <person name="Andreopoulos B."/>
            <person name="Baker S."/>
            <person name="Barry K."/>
            <person name="Bills G."/>
            <person name="Bluhm B."/>
            <person name="Cannon C."/>
            <person name="Castanera R."/>
            <person name="Culley D."/>
            <person name="Daum C."/>
            <person name="Ezra D."/>
            <person name="Gonzalez J."/>
            <person name="Henrissat B."/>
            <person name="Kuo A."/>
            <person name="Liang C."/>
            <person name="Lipzen A."/>
            <person name="Lutzoni F."/>
            <person name="Magnuson J."/>
            <person name="Mondo S."/>
            <person name="Nolan M."/>
            <person name="Ohm R."/>
            <person name="Pangilinan J."/>
            <person name="Park H.-J."/>
            <person name="Ramirez L."/>
            <person name="Alfaro M."/>
            <person name="Sun H."/>
            <person name="Tritt A."/>
            <person name="Yoshinaga Y."/>
            <person name="Zwiers L.-H."/>
            <person name="Turgeon B."/>
            <person name="Goodwin S."/>
            <person name="Spatafora J."/>
            <person name="Crous P."/>
            <person name="Grigoriev I."/>
        </authorList>
    </citation>
    <scope>NUCLEOTIDE SEQUENCE</scope>
    <source>
        <strain evidence="1">CBS 627.86</strain>
    </source>
</reference>
<name>A0A6A5YN47_9PLEO</name>
<dbReference type="Proteomes" id="UP000799770">
    <property type="component" value="Unassembled WGS sequence"/>
</dbReference>
<evidence type="ECO:0008006" key="3">
    <source>
        <dbReference type="Google" id="ProtNLM"/>
    </source>
</evidence>
<proteinExistence type="predicted"/>
<dbReference type="AlphaFoldDB" id="A0A6A5YN47"/>
<sequence length="124" mass="13268">MLMPAIAIVQGVTLARRGCYNDEDAQTWGGNTDGVKHFVDQTCHEGPGGVSGYFEFGQSKTACVEIRDGVQANFKVAWYGVGPLTLNDDDCKLRLKNEISGCNAGGESSIGNWFFKADPNGGNC</sequence>
<organism evidence="1 2">
    <name type="scientific">Lophiotrema nucula</name>
    <dbReference type="NCBI Taxonomy" id="690887"/>
    <lineage>
        <taxon>Eukaryota</taxon>
        <taxon>Fungi</taxon>
        <taxon>Dikarya</taxon>
        <taxon>Ascomycota</taxon>
        <taxon>Pezizomycotina</taxon>
        <taxon>Dothideomycetes</taxon>
        <taxon>Pleosporomycetidae</taxon>
        <taxon>Pleosporales</taxon>
        <taxon>Lophiotremataceae</taxon>
        <taxon>Lophiotrema</taxon>
    </lineage>
</organism>
<accession>A0A6A5YN47</accession>
<protein>
    <recommendedName>
        <fullName evidence="3">Secreted protein</fullName>
    </recommendedName>
</protein>